<dbReference type="AlphaFoldDB" id="A0A3L8E1G6"/>
<dbReference type="Pfam" id="PF04750">
    <property type="entry name" value="Far-17a_AIG1"/>
    <property type="match status" value="1"/>
</dbReference>
<comment type="subcellular location">
    <subcellularLocation>
        <location evidence="2">Endomembrane system</location>
        <topology evidence="2">Multi-pass membrane protein</topology>
    </subcellularLocation>
</comment>
<evidence type="ECO:0000256" key="13">
    <source>
        <dbReference type="ARBA" id="ARBA00049221"/>
    </source>
</evidence>
<evidence type="ECO:0000313" key="19">
    <source>
        <dbReference type="Proteomes" id="UP000279307"/>
    </source>
</evidence>
<dbReference type="PANTHER" id="PTHR10989">
    <property type="entry name" value="ANDROGEN-INDUCED PROTEIN 1-RELATED"/>
    <property type="match status" value="1"/>
</dbReference>
<comment type="caution">
    <text evidence="18">The sequence shown here is derived from an EMBL/GenBank/DDBJ whole genome shotgun (WGS) entry which is preliminary data.</text>
</comment>
<evidence type="ECO:0000256" key="7">
    <source>
        <dbReference type="ARBA" id="ARBA00047368"/>
    </source>
</evidence>
<comment type="catalytic activity">
    <reaction evidence="7">
        <text>12-hexadecanoyloxy-octadecanoate + H2O = 12-hydroxyoctadecanoate + hexadecanoate + H(+)</text>
        <dbReference type="Rhea" id="RHEA:52056"/>
        <dbReference type="ChEBI" id="CHEBI:7896"/>
        <dbReference type="ChEBI" id="CHEBI:15377"/>
        <dbReference type="ChEBI" id="CHEBI:15378"/>
        <dbReference type="ChEBI" id="CHEBI:83677"/>
        <dbReference type="ChEBI" id="CHEBI:84201"/>
    </reaction>
    <physiologicalReaction direction="left-to-right" evidence="7">
        <dbReference type="Rhea" id="RHEA:52057"/>
    </physiologicalReaction>
</comment>
<dbReference type="GO" id="GO:0012505">
    <property type="term" value="C:endomembrane system"/>
    <property type="evidence" value="ECO:0007669"/>
    <property type="project" value="UniProtKB-SubCell"/>
</dbReference>
<comment type="catalytic activity">
    <reaction evidence="10">
        <text>12-octadecanoyloxy-octadecanoate + H2O = 12-hydroxyoctadecanoate + octadecanoate + H(+)</text>
        <dbReference type="Rhea" id="RHEA:52080"/>
        <dbReference type="ChEBI" id="CHEBI:15377"/>
        <dbReference type="ChEBI" id="CHEBI:15378"/>
        <dbReference type="ChEBI" id="CHEBI:25629"/>
        <dbReference type="ChEBI" id="CHEBI:84201"/>
        <dbReference type="ChEBI" id="CHEBI:136330"/>
    </reaction>
    <physiologicalReaction direction="left-to-right" evidence="10">
        <dbReference type="Rhea" id="RHEA:52081"/>
    </physiologicalReaction>
</comment>
<evidence type="ECO:0000256" key="15">
    <source>
        <dbReference type="ARBA" id="ARBA00049322"/>
    </source>
</evidence>
<keyword evidence="6 17" id="KW-0472">Membrane</keyword>
<keyword evidence="5 17" id="KW-1133">Transmembrane helix</keyword>
<feature type="transmembrane region" description="Helical" evidence="17">
    <location>
        <begin position="162"/>
        <end position="184"/>
    </location>
</feature>
<reference evidence="18 19" key="1">
    <citation type="journal article" date="2018" name="Genome Res.">
        <title>The genomic architecture and molecular evolution of ant odorant receptors.</title>
        <authorList>
            <person name="McKenzie S.K."/>
            <person name="Kronauer D.J.C."/>
        </authorList>
    </citation>
    <scope>NUCLEOTIDE SEQUENCE [LARGE SCALE GENOMIC DNA]</scope>
    <source>
        <strain evidence="18">Clonal line C1</strain>
    </source>
</reference>
<comment type="catalytic activity">
    <reaction evidence="1">
        <text>9-(9Z-hexadecenoyloxy)-octadecanoate + H2O = (9Z)-hexadecenoate + 9-hydroxy-octadecanoate + H(+)</text>
        <dbReference type="Rhea" id="RHEA:52068"/>
        <dbReference type="ChEBI" id="CHEBI:15377"/>
        <dbReference type="ChEBI" id="CHEBI:15378"/>
        <dbReference type="ChEBI" id="CHEBI:32372"/>
        <dbReference type="ChEBI" id="CHEBI:136286"/>
        <dbReference type="ChEBI" id="CHEBI:136309"/>
    </reaction>
    <physiologicalReaction direction="left-to-right" evidence="1">
        <dbReference type="Rhea" id="RHEA:52069"/>
    </physiologicalReaction>
</comment>
<comment type="catalytic activity">
    <reaction evidence="13">
        <text>9-octadecanoyloxy-octadecanoate + H2O = 9-hydroxy-octadecanoate + octadecanoate + H(+)</text>
        <dbReference type="Rhea" id="RHEA:52096"/>
        <dbReference type="ChEBI" id="CHEBI:15377"/>
        <dbReference type="ChEBI" id="CHEBI:15378"/>
        <dbReference type="ChEBI" id="CHEBI:25629"/>
        <dbReference type="ChEBI" id="CHEBI:136286"/>
        <dbReference type="ChEBI" id="CHEBI:136373"/>
    </reaction>
    <physiologicalReaction direction="left-to-right" evidence="13">
        <dbReference type="Rhea" id="RHEA:52097"/>
    </physiologicalReaction>
</comment>
<protein>
    <recommendedName>
        <fullName evidence="20">Androgen-induced gene 1 protein</fullName>
    </recommendedName>
</protein>
<dbReference type="GO" id="GO:0016020">
    <property type="term" value="C:membrane"/>
    <property type="evidence" value="ECO:0007669"/>
    <property type="project" value="InterPro"/>
</dbReference>
<comment type="catalytic activity">
    <reaction evidence="12">
        <text>9-(9Z-octadecenoyloxy)-octadecanoate + H2O = 9-hydroxy-octadecanoate + (9Z)-octadecenoate + H(+)</text>
        <dbReference type="Rhea" id="RHEA:52048"/>
        <dbReference type="ChEBI" id="CHEBI:15377"/>
        <dbReference type="ChEBI" id="CHEBI:15378"/>
        <dbReference type="ChEBI" id="CHEBI:30823"/>
        <dbReference type="ChEBI" id="CHEBI:136282"/>
        <dbReference type="ChEBI" id="CHEBI:136286"/>
    </reaction>
    <physiologicalReaction direction="left-to-right" evidence="12">
        <dbReference type="Rhea" id="RHEA:52049"/>
    </physiologicalReaction>
</comment>
<proteinExistence type="inferred from homology"/>
<evidence type="ECO:0000256" key="6">
    <source>
        <dbReference type="ARBA" id="ARBA00023136"/>
    </source>
</evidence>
<dbReference type="InterPro" id="IPR006838">
    <property type="entry name" value="ADTRP_AIG1"/>
</dbReference>
<evidence type="ECO:0000256" key="10">
    <source>
        <dbReference type="ARBA" id="ARBA00048680"/>
    </source>
</evidence>
<dbReference type="PANTHER" id="PTHR10989:SF16">
    <property type="entry name" value="AT02829P-RELATED"/>
    <property type="match status" value="1"/>
</dbReference>
<evidence type="ECO:0000313" key="18">
    <source>
        <dbReference type="EMBL" id="RLU26466.1"/>
    </source>
</evidence>
<comment type="catalytic activity">
    <reaction evidence="16">
        <text>12-(9Z-hexadecenoyloxy)-octadecanoate + H2O = 12-hydroxyoctadecanoate + (9Z)-hexadecenoate + H(+)</text>
        <dbReference type="Rhea" id="RHEA:52072"/>
        <dbReference type="ChEBI" id="CHEBI:15377"/>
        <dbReference type="ChEBI" id="CHEBI:15378"/>
        <dbReference type="ChEBI" id="CHEBI:32372"/>
        <dbReference type="ChEBI" id="CHEBI:84201"/>
        <dbReference type="ChEBI" id="CHEBI:136312"/>
    </reaction>
    <physiologicalReaction direction="left-to-right" evidence="16">
        <dbReference type="Rhea" id="RHEA:52073"/>
    </physiologicalReaction>
</comment>
<evidence type="ECO:0000256" key="11">
    <source>
        <dbReference type="ARBA" id="ARBA00048701"/>
    </source>
</evidence>
<comment type="catalytic activity">
    <reaction evidence="14">
        <text>13-(9Z-octadecenoyloxy)-octadecanoate + H2O = 13-hydroxy-octadecanoate + (9Z)-octadecenoate + H(+)</text>
        <dbReference type="Rhea" id="RHEA:52064"/>
        <dbReference type="ChEBI" id="CHEBI:15377"/>
        <dbReference type="ChEBI" id="CHEBI:15378"/>
        <dbReference type="ChEBI" id="CHEBI:30823"/>
        <dbReference type="ChEBI" id="CHEBI:136303"/>
        <dbReference type="ChEBI" id="CHEBI:136304"/>
    </reaction>
    <physiologicalReaction direction="left-to-right" evidence="14">
        <dbReference type="Rhea" id="RHEA:52065"/>
    </physiologicalReaction>
</comment>
<dbReference type="Proteomes" id="UP000279307">
    <property type="component" value="Chromosome 1"/>
</dbReference>
<evidence type="ECO:0000256" key="9">
    <source>
        <dbReference type="ARBA" id="ARBA00047863"/>
    </source>
</evidence>
<accession>A0A3L8E1G6</accession>
<dbReference type="EMBL" id="QOIP01000001">
    <property type="protein sequence ID" value="RLU26466.1"/>
    <property type="molecule type" value="Genomic_DNA"/>
</dbReference>
<feature type="transmembrane region" description="Helical" evidence="17">
    <location>
        <begin position="122"/>
        <end position="142"/>
    </location>
</feature>
<evidence type="ECO:0000256" key="1">
    <source>
        <dbReference type="ARBA" id="ARBA00000923"/>
    </source>
</evidence>
<evidence type="ECO:0000256" key="5">
    <source>
        <dbReference type="ARBA" id="ARBA00022989"/>
    </source>
</evidence>
<evidence type="ECO:0000256" key="8">
    <source>
        <dbReference type="ARBA" id="ARBA00047427"/>
    </source>
</evidence>
<evidence type="ECO:0000256" key="4">
    <source>
        <dbReference type="ARBA" id="ARBA00022692"/>
    </source>
</evidence>
<evidence type="ECO:0000256" key="2">
    <source>
        <dbReference type="ARBA" id="ARBA00004127"/>
    </source>
</evidence>
<feature type="transmembrane region" description="Helical" evidence="17">
    <location>
        <begin position="205"/>
        <end position="225"/>
    </location>
</feature>
<evidence type="ECO:0000256" key="16">
    <source>
        <dbReference type="ARBA" id="ARBA00049428"/>
    </source>
</evidence>
<comment type="catalytic activity">
    <reaction evidence="9">
        <text>9-hexadecanoyloxy-octadecanoate + H2O = 9-hydroxy-octadecanoate + hexadecanoate + H(+)</text>
        <dbReference type="Rhea" id="RHEA:52052"/>
        <dbReference type="ChEBI" id="CHEBI:7896"/>
        <dbReference type="ChEBI" id="CHEBI:15377"/>
        <dbReference type="ChEBI" id="CHEBI:15378"/>
        <dbReference type="ChEBI" id="CHEBI:83670"/>
        <dbReference type="ChEBI" id="CHEBI:136286"/>
    </reaction>
    <physiologicalReaction direction="left-to-right" evidence="9">
        <dbReference type="Rhea" id="RHEA:52053"/>
    </physiologicalReaction>
</comment>
<sequence length="354" mass="41753">MLAPKDQHVKIATILYILLRLQFYIDTRANANPEFLQNPTKMTHALNPVFHLVNTMVYGFGVFYCFCKLHIPFLEERYSKFDPGQAKFLTMWNLYATNRYISKRMITHFRLLANSREMRKGLAIGFHAVSFLQFAFAVYYDYTYTIVPDNVTRVHSAFGGKFKFLTFWDAILQAVFFLVCLLNDMFGTNAVNPKKVPFIRKFKDYFHASLGFPVAMFVGVTFWTLMFVDRELVMPKVFDLYFPWWLNHLLHTMIMVSTMLEMIVAPRQYPKRSRSFGILMSFMLAYLIWIHVIYYKSGVWVYPVMEVLTQPLRILFFAVLLTFCTILYFIGEALNNFVWGNEHTKHKKSHSKSK</sequence>
<evidence type="ECO:0000256" key="17">
    <source>
        <dbReference type="SAM" id="Phobius"/>
    </source>
</evidence>
<feature type="transmembrane region" description="Helical" evidence="17">
    <location>
        <begin position="245"/>
        <end position="264"/>
    </location>
</feature>
<evidence type="ECO:0000256" key="12">
    <source>
        <dbReference type="ARBA" id="ARBA00048800"/>
    </source>
</evidence>
<comment type="catalytic activity">
    <reaction evidence="15">
        <text>13-(9Z-hexadecenoyloxy)-octadecanoate + H2O = 13-hydroxy-octadecanoate + (9Z)-hexadecenoate + H(+)</text>
        <dbReference type="Rhea" id="RHEA:52076"/>
        <dbReference type="ChEBI" id="CHEBI:15377"/>
        <dbReference type="ChEBI" id="CHEBI:15378"/>
        <dbReference type="ChEBI" id="CHEBI:32372"/>
        <dbReference type="ChEBI" id="CHEBI:136304"/>
        <dbReference type="ChEBI" id="CHEBI:136315"/>
    </reaction>
    <physiologicalReaction direction="left-to-right" evidence="15">
        <dbReference type="Rhea" id="RHEA:52077"/>
    </physiologicalReaction>
</comment>
<comment type="catalytic activity">
    <reaction evidence="11">
        <text>12-(9Z-octadecenoyloxy)-octadecanoate + H2O = 12-hydroxyoctadecanoate + (9Z)-octadecenoate + H(+)</text>
        <dbReference type="Rhea" id="RHEA:52060"/>
        <dbReference type="ChEBI" id="CHEBI:15377"/>
        <dbReference type="ChEBI" id="CHEBI:15378"/>
        <dbReference type="ChEBI" id="CHEBI:30823"/>
        <dbReference type="ChEBI" id="CHEBI:84201"/>
        <dbReference type="ChEBI" id="CHEBI:136302"/>
    </reaction>
    <physiologicalReaction direction="left-to-right" evidence="11">
        <dbReference type="Rhea" id="RHEA:52061"/>
    </physiologicalReaction>
</comment>
<feature type="transmembrane region" description="Helical" evidence="17">
    <location>
        <begin position="45"/>
        <end position="67"/>
    </location>
</feature>
<feature type="transmembrane region" description="Helical" evidence="17">
    <location>
        <begin position="314"/>
        <end position="339"/>
    </location>
</feature>
<evidence type="ECO:0008006" key="20">
    <source>
        <dbReference type="Google" id="ProtNLM"/>
    </source>
</evidence>
<feature type="transmembrane region" description="Helical" evidence="17">
    <location>
        <begin position="276"/>
        <end position="294"/>
    </location>
</feature>
<name>A0A3L8E1G6_OOCBI</name>
<evidence type="ECO:0000256" key="14">
    <source>
        <dbReference type="ARBA" id="ARBA00049296"/>
    </source>
</evidence>
<dbReference type="OrthoDB" id="1898221at2759"/>
<gene>
    <name evidence="18" type="ORF">DMN91_000261</name>
</gene>
<comment type="catalytic activity">
    <reaction evidence="8">
        <text>13-octadecanoyloxy-octadecanoate + H2O = 13-hydroxy-octadecanoate + octadecanoate + H(+)</text>
        <dbReference type="Rhea" id="RHEA:52084"/>
        <dbReference type="ChEBI" id="CHEBI:15377"/>
        <dbReference type="ChEBI" id="CHEBI:15378"/>
        <dbReference type="ChEBI" id="CHEBI:25629"/>
        <dbReference type="ChEBI" id="CHEBI:136304"/>
        <dbReference type="ChEBI" id="CHEBI:136335"/>
    </reaction>
    <physiologicalReaction direction="left-to-right" evidence="8">
        <dbReference type="Rhea" id="RHEA:52085"/>
    </physiologicalReaction>
</comment>
<keyword evidence="4 17" id="KW-0812">Transmembrane</keyword>
<organism evidence="18 19">
    <name type="scientific">Ooceraea biroi</name>
    <name type="common">Clonal raider ant</name>
    <name type="synonym">Cerapachys biroi</name>
    <dbReference type="NCBI Taxonomy" id="2015173"/>
    <lineage>
        <taxon>Eukaryota</taxon>
        <taxon>Metazoa</taxon>
        <taxon>Ecdysozoa</taxon>
        <taxon>Arthropoda</taxon>
        <taxon>Hexapoda</taxon>
        <taxon>Insecta</taxon>
        <taxon>Pterygota</taxon>
        <taxon>Neoptera</taxon>
        <taxon>Endopterygota</taxon>
        <taxon>Hymenoptera</taxon>
        <taxon>Apocrita</taxon>
        <taxon>Aculeata</taxon>
        <taxon>Formicoidea</taxon>
        <taxon>Formicidae</taxon>
        <taxon>Dorylinae</taxon>
        <taxon>Ooceraea</taxon>
    </lineage>
</organism>
<comment type="similarity">
    <text evidence="3">Belongs to the AIG1 family.</text>
</comment>
<evidence type="ECO:0000256" key="3">
    <source>
        <dbReference type="ARBA" id="ARBA00009300"/>
    </source>
</evidence>